<sequence>MDMQALRGHRQAIDALARRHGVADLRVFGSTVRGTASPQSDLDLLVRLETGRSLLDRAAFRADLQDLLGLPVDVVNPATLHPLIRDRIQREAQPL</sequence>
<dbReference type="GO" id="GO:0016779">
    <property type="term" value="F:nucleotidyltransferase activity"/>
    <property type="evidence" value="ECO:0007669"/>
    <property type="project" value="UniProtKB-KW"/>
</dbReference>
<dbReference type="OrthoDB" id="9809668at2"/>
<evidence type="ECO:0000256" key="1">
    <source>
        <dbReference type="ARBA" id="ARBA00001946"/>
    </source>
</evidence>
<accession>Q9RTF8</accession>
<name>Q9RTF8_DEIRA</name>
<organism evidence="11 12">
    <name type="scientific">Deinococcus radiodurans (strain ATCC 13939 / DSM 20539 / JCM 16871 / CCUG 27074 / LMG 4051 / NBRC 15346 / NCIMB 9279 / VKM B-1422 / R1)</name>
    <dbReference type="NCBI Taxonomy" id="243230"/>
    <lineage>
        <taxon>Bacteria</taxon>
        <taxon>Thermotogati</taxon>
        <taxon>Deinococcota</taxon>
        <taxon>Deinococci</taxon>
        <taxon>Deinococcales</taxon>
        <taxon>Deinococcaceae</taxon>
        <taxon>Deinococcus</taxon>
    </lineage>
</organism>
<dbReference type="HOGENOM" id="CLU_130257_10_2_0"/>
<dbReference type="InterPro" id="IPR052038">
    <property type="entry name" value="Type-VII_TA_antitoxin"/>
</dbReference>
<evidence type="ECO:0000313" key="11">
    <source>
        <dbReference type="EMBL" id="AAF11358.1"/>
    </source>
</evidence>
<dbReference type="Proteomes" id="UP000002524">
    <property type="component" value="Chromosome 1"/>
</dbReference>
<dbReference type="AlphaFoldDB" id="Q9RTF8"/>
<dbReference type="KEGG" id="dra:DR_1806"/>
<dbReference type="PATRIC" id="fig|243230.17.peg.2019"/>
<protein>
    <recommendedName>
        <fullName evidence="10">Polymerase nucleotidyl transferase domain-containing protein</fullName>
    </recommendedName>
</protein>
<evidence type="ECO:0000256" key="7">
    <source>
        <dbReference type="ARBA" id="ARBA00022840"/>
    </source>
</evidence>
<dbReference type="InterPro" id="IPR002934">
    <property type="entry name" value="Polymerase_NTP_transf_dom"/>
</dbReference>
<feature type="domain" description="Polymerase nucleotidyl transferase" evidence="10">
    <location>
        <begin position="10"/>
        <end position="93"/>
    </location>
</feature>
<dbReference type="GeneID" id="69518046"/>
<dbReference type="RefSeq" id="WP_010888441.1">
    <property type="nucleotide sequence ID" value="NC_001263.1"/>
</dbReference>
<dbReference type="STRING" id="243230.DR_1806"/>
<dbReference type="GO" id="GO:0005524">
    <property type="term" value="F:ATP binding"/>
    <property type="evidence" value="ECO:0007669"/>
    <property type="project" value="UniProtKB-KW"/>
</dbReference>
<dbReference type="Pfam" id="PF01909">
    <property type="entry name" value="NTP_transf_2"/>
    <property type="match status" value="1"/>
</dbReference>
<evidence type="ECO:0000256" key="2">
    <source>
        <dbReference type="ARBA" id="ARBA00022649"/>
    </source>
</evidence>
<dbReference type="PaxDb" id="243230-DR_1806"/>
<keyword evidence="7" id="KW-0067">ATP-binding</keyword>
<dbReference type="InterPro" id="IPR043519">
    <property type="entry name" value="NT_sf"/>
</dbReference>
<dbReference type="PIR" id="B75352">
    <property type="entry name" value="B75352"/>
</dbReference>
<dbReference type="GO" id="GO:0046872">
    <property type="term" value="F:metal ion binding"/>
    <property type="evidence" value="ECO:0007669"/>
    <property type="project" value="UniProtKB-KW"/>
</dbReference>
<evidence type="ECO:0000256" key="8">
    <source>
        <dbReference type="ARBA" id="ARBA00022842"/>
    </source>
</evidence>
<dbReference type="Gene3D" id="3.30.460.10">
    <property type="entry name" value="Beta Polymerase, domain 2"/>
    <property type="match status" value="1"/>
</dbReference>
<dbReference type="eggNOG" id="COG1669">
    <property type="taxonomic scope" value="Bacteria"/>
</dbReference>
<proteinExistence type="inferred from homology"/>
<keyword evidence="3" id="KW-0808">Transferase</keyword>
<dbReference type="SUPFAM" id="SSF81301">
    <property type="entry name" value="Nucleotidyltransferase"/>
    <property type="match status" value="1"/>
</dbReference>
<keyword evidence="6" id="KW-0547">Nucleotide-binding</keyword>
<gene>
    <name evidence="11" type="ordered locus">DR_1806</name>
</gene>
<evidence type="ECO:0000256" key="9">
    <source>
        <dbReference type="ARBA" id="ARBA00038276"/>
    </source>
</evidence>
<reference evidence="11 12" key="1">
    <citation type="journal article" date="1999" name="Science">
        <title>Genome sequence of the radioresistant bacterium Deinococcus radiodurans R1.</title>
        <authorList>
            <person name="White O."/>
            <person name="Eisen J.A."/>
            <person name="Heidelberg J.F."/>
            <person name="Hickey E.K."/>
            <person name="Peterson J.D."/>
            <person name="Dodson R.J."/>
            <person name="Haft D.H."/>
            <person name="Gwinn M.L."/>
            <person name="Nelson W.C."/>
            <person name="Richardson D.L."/>
            <person name="Moffat K.S."/>
            <person name="Qin H."/>
            <person name="Jiang L."/>
            <person name="Pamphile W."/>
            <person name="Crosby M."/>
            <person name="Shen M."/>
            <person name="Vamathevan J.J."/>
            <person name="Lam P."/>
            <person name="McDonald L."/>
            <person name="Utterback T."/>
            <person name="Zalewski C."/>
            <person name="Makarova K.S."/>
            <person name="Aravind L."/>
            <person name="Daly M.J."/>
            <person name="Minton K.W."/>
            <person name="Fleischmann R.D."/>
            <person name="Ketchum K.A."/>
            <person name="Nelson K.E."/>
            <person name="Salzberg S."/>
            <person name="Smith H.O."/>
            <person name="Venter J.C."/>
            <person name="Fraser C.M."/>
        </authorList>
    </citation>
    <scope>NUCLEOTIDE SEQUENCE [LARGE SCALE GENOMIC DNA]</scope>
    <source>
        <strain evidence="12">ATCC 13939 / DSM 20539 / JCM 16871 / LMG 4051 / NBRC 15346 / NCIMB 9279 / R1 / VKM B-1422</strain>
    </source>
</reference>
<evidence type="ECO:0000256" key="3">
    <source>
        <dbReference type="ARBA" id="ARBA00022679"/>
    </source>
</evidence>
<keyword evidence="5" id="KW-0479">Metal-binding</keyword>
<evidence type="ECO:0000259" key="10">
    <source>
        <dbReference type="Pfam" id="PF01909"/>
    </source>
</evidence>
<comment type="similarity">
    <text evidence="9">Belongs to the MntA antitoxin family.</text>
</comment>
<comment type="cofactor">
    <cofactor evidence="1">
        <name>Mg(2+)</name>
        <dbReference type="ChEBI" id="CHEBI:18420"/>
    </cofactor>
</comment>
<dbReference type="PANTHER" id="PTHR33571">
    <property type="entry name" value="SSL8005 PROTEIN"/>
    <property type="match status" value="1"/>
</dbReference>
<keyword evidence="8" id="KW-0460">Magnesium</keyword>
<evidence type="ECO:0000313" key="12">
    <source>
        <dbReference type="Proteomes" id="UP000002524"/>
    </source>
</evidence>
<keyword evidence="2" id="KW-1277">Toxin-antitoxin system</keyword>
<keyword evidence="4" id="KW-0548">Nucleotidyltransferase</keyword>
<dbReference type="PANTHER" id="PTHR33571:SF12">
    <property type="entry name" value="BSL3053 PROTEIN"/>
    <property type="match status" value="1"/>
</dbReference>
<keyword evidence="12" id="KW-1185">Reference proteome</keyword>
<evidence type="ECO:0000256" key="4">
    <source>
        <dbReference type="ARBA" id="ARBA00022695"/>
    </source>
</evidence>
<dbReference type="EMBL" id="AE000513">
    <property type="protein sequence ID" value="AAF11358.1"/>
    <property type="molecule type" value="Genomic_DNA"/>
</dbReference>
<dbReference type="EnsemblBacteria" id="AAF11358">
    <property type="protein sequence ID" value="AAF11358"/>
    <property type="gene ID" value="DR_1806"/>
</dbReference>
<dbReference type="InParanoid" id="Q9RTF8"/>
<evidence type="ECO:0000256" key="6">
    <source>
        <dbReference type="ARBA" id="ARBA00022741"/>
    </source>
</evidence>
<dbReference type="CDD" id="cd05403">
    <property type="entry name" value="NT_KNTase_like"/>
    <property type="match status" value="1"/>
</dbReference>
<evidence type="ECO:0000256" key="5">
    <source>
        <dbReference type="ARBA" id="ARBA00022723"/>
    </source>
</evidence>